<comment type="caution">
    <text evidence="3">The sequence shown here is derived from an EMBL/GenBank/DDBJ whole genome shotgun (WGS) entry which is preliminary data.</text>
</comment>
<dbReference type="EMBL" id="AUZX01001942">
    <property type="protein sequence ID" value="EQD77893.1"/>
    <property type="molecule type" value="Genomic_DNA"/>
</dbReference>
<evidence type="ECO:0000259" key="2">
    <source>
        <dbReference type="Pfam" id="PF02096"/>
    </source>
</evidence>
<protein>
    <submittedName>
        <fullName evidence="3">Membrane insertion protein, OxaA/YidC</fullName>
    </submittedName>
</protein>
<sequence length="60" mass="6861">GMDKHQRRILMVMLPVMSLLFGSVMPSGLVLYWVVSGLFGIGQQWHINRVVLRETAKAHR</sequence>
<name>T1C9Q8_9ZZZZ</name>
<reference evidence="3" key="2">
    <citation type="journal article" date="2014" name="ISME J.">
        <title>Microbial stratification in low pH oxic and suboxic macroscopic growths along an acid mine drainage.</title>
        <authorList>
            <person name="Mendez-Garcia C."/>
            <person name="Mesa V."/>
            <person name="Sprenger R.R."/>
            <person name="Richter M."/>
            <person name="Diez M.S."/>
            <person name="Solano J."/>
            <person name="Bargiela R."/>
            <person name="Golyshina O.V."/>
            <person name="Manteca A."/>
            <person name="Ramos J.L."/>
            <person name="Gallego J.R."/>
            <person name="Llorente I."/>
            <person name="Martins Dos Santos V.A."/>
            <person name="Jensen O.N."/>
            <person name="Pelaez A.I."/>
            <person name="Sanchez J."/>
            <person name="Ferrer M."/>
        </authorList>
    </citation>
    <scope>NUCLEOTIDE SEQUENCE</scope>
</reference>
<feature type="transmembrane region" description="Helical" evidence="1">
    <location>
        <begin position="12"/>
        <end position="35"/>
    </location>
</feature>
<dbReference type="Pfam" id="PF02096">
    <property type="entry name" value="60KD_IMP"/>
    <property type="match status" value="1"/>
</dbReference>
<feature type="non-terminal residue" evidence="3">
    <location>
        <position position="1"/>
    </location>
</feature>
<evidence type="ECO:0000256" key="1">
    <source>
        <dbReference type="SAM" id="Phobius"/>
    </source>
</evidence>
<gene>
    <name evidence="3" type="ORF">B1A_02623</name>
</gene>
<keyword evidence="1" id="KW-0472">Membrane</keyword>
<dbReference type="InterPro" id="IPR028055">
    <property type="entry name" value="YidC/Oxa/ALB_C"/>
</dbReference>
<accession>T1C9Q8</accession>
<keyword evidence="1" id="KW-0812">Transmembrane</keyword>
<dbReference type="AlphaFoldDB" id="T1C9Q8"/>
<proteinExistence type="predicted"/>
<reference evidence="3" key="1">
    <citation type="submission" date="2013-08" db="EMBL/GenBank/DDBJ databases">
        <authorList>
            <person name="Mendez C."/>
            <person name="Richter M."/>
            <person name="Ferrer M."/>
            <person name="Sanchez J."/>
        </authorList>
    </citation>
    <scope>NUCLEOTIDE SEQUENCE</scope>
</reference>
<feature type="domain" description="Membrane insertase YidC/Oxa/ALB C-terminal" evidence="2">
    <location>
        <begin position="7"/>
        <end position="49"/>
    </location>
</feature>
<organism evidence="3">
    <name type="scientific">mine drainage metagenome</name>
    <dbReference type="NCBI Taxonomy" id="410659"/>
    <lineage>
        <taxon>unclassified sequences</taxon>
        <taxon>metagenomes</taxon>
        <taxon>ecological metagenomes</taxon>
    </lineage>
</organism>
<evidence type="ECO:0000313" key="3">
    <source>
        <dbReference type="EMBL" id="EQD77893.1"/>
    </source>
</evidence>
<keyword evidence="1" id="KW-1133">Transmembrane helix</keyword>